<accession>A0A822YXH8</accession>
<comment type="caution">
    <text evidence="1">The sequence shown here is derived from an EMBL/GenBank/DDBJ whole genome shotgun (WGS) entry which is preliminary data.</text>
</comment>
<name>A0A822YXH8_NELNU</name>
<dbReference type="EMBL" id="DUZY01000004">
    <property type="protein sequence ID" value="DAD36029.1"/>
    <property type="molecule type" value="Genomic_DNA"/>
</dbReference>
<protein>
    <submittedName>
        <fullName evidence="1">Uncharacterized protein</fullName>
    </submittedName>
</protein>
<sequence length="87" mass="10442">MLNITSTKLLMAGRSTLETMYGMWPWRDETRSWWRNSLLLAIRKWFQLSRLERNKVLLQSFRIVVRGVLKTFHTMIQFPIVLDGMNL</sequence>
<organism evidence="1 2">
    <name type="scientific">Nelumbo nucifera</name>
    <name type="common">Sacred lotus</name>
    <dbReference type="NCBI Taxonomy" id="4432"/>
    <lineage>
        <taxon>Eukaryota</taxon>
        <taxon>Viridiplantae</taxon>
        <taxon>Streptophyta</taxon>
        <taxon>Embryophyta</taxon>
        <taxon>Tracheophyta</taxon>
        <taxon>Spermatophyta</taxon>
        <taxon>Magnoliopsida</taxon>
        <taxon>Proteales</taxon>
        <taxon>Nelumbonaceae</taxon>
        <taxon>Nelumbo</taxon>
    </lineage>
</organism>
<keyword evidence="2" id="KW-1185">Reference proteome</keyword>
<evidence type="ECO:0000313" key="1">
    <source>
        <dbReference type="EMBL" id="DAD36029.1"/>
    </source>
</evidence>
<gene>
    <name evidence="1" type="ORF">HUJ06_006669</name>
</gene>
<proteinExistence type="predicted"/>
<evidence type="ECO:0000313" key="2">
    <source>
        <dbReference type="Proteomes" id="UP000607653"/>
    </source>
</evidence>
<dbReference type="AlphaFoldDB" id="A0A822YXH8"/>
<dbReference type="Proteomes" id="UP000607653">
    <property type="component" value="Unassembled WGS sequence"/>
</dbReference>
<reference evidence="1 2" key="1">
    <citation type="journal article" date="2020" name="Mol. Biol. Evol.">
        <title>Distinct Expression and Methylation Patterns for Genes with Different Fates following a Single Whole-Genome Duplication in Flowering Plants.</title>
        <authorList>
            <person name="Shi T."/>
            <person name="Rahmani R.S."/>
            <person name="Gugger P.F."/>
            <person name="Wang M."/>
            <person name="Li H."/>
            <person name="Zhang Y."/>
            <person name="Li Z."/>
            <person name="Wang Q."/>
            <person name="Van de Peer Y."/>
            <person name="Marchal K."/>
            <person name="Chen J."/>
        </authorList>
    </citation>
    <scope>NUCLEOTIDE SEQUENCE [LARGE SCALE GENOMIC DNA]</scope>
    <source>
        <tissue evidence="1">Leaf</tissue>
    </source>
</reference>